<dbReference type="EMBL" id="VZOJ01000001">
    <property type="protein sequence ID" value="KAB0644777.1"/>
    <property type="molecule type" value="Genomic_DNA"/>
</dbReference>
<reference evidence="1 2" key="1">
    <citation type="submission" date="2019-09" db="EMBL/GenBank/DDBJ databases">
        <title>Draft genome sequences of 48 bacterial type strains from the CCUG.</title>
        <authorList>
            <person name="Tunovic T."/>
            <person name="Pineiro-Iglesias B."/>
            <person name="Unosson C."/>
            <person name="Inganas E."/>
            <person name="Ohlen M."/>
            <person name="Cardew S."/>
            <person name="Jensie-Markopoulos S."/>
            <person name="Salva-Serra F."/>
            <person name="Jaen-Luchoro D."/>
            <person name="Karlsson R."/>
            <person name="Svensson-Stadler L."/>
            <person name="Chun J."/>
            <person name="Moore E."/>
        </authorList>
    </citation>
    <scope>NUCLEOTIDE SEQUENCE [LARGE SCALE GENOMIC DNA]</scope>
    <source>
        <strain evidence="1 2">CCUG 54555</strain>
    </source>
</reference>
<proteinExistence type="predicted"/>
<protein>
    <recommendedName>
        <fullName evidence="3">Alpha/beta hydrolase</fullName>
    </recommendedName>
</protein>
<comment type="caution">
    <text evidence="1">The sequence shown here is derived from an EMBL/GenBank/DDBJ whole genome shotgun (WGS) entry which is preliminary data.</text>
</comment>
<organism evidence="1 2">
    <name type="scientific">Burkholderia latens</name>
    <dbReference type="NCBI Taxonomy" id="488446"/>
    <lineage>
        <taxon>Bacteria</taxon>
        <taxon>Pseudomonadati</taxon>
        <taxon>Pseudomonadota</taxon>
        <taxon>Betaproteobacteria</taxon>
        <taxon>Burkholderiales</taxon>
        <taxon>Burkholderiaceae</taxon>
        <taxon>Burkholderia</taxon>
        <taxon>Burkholderia cepacia complex</taxon>
    </lineage>
</organism>
<keyword evidence="2" id="KW-1185">Reference proteome</keyword>
<gene>
    <name evidence="1" type="ORF">F7R21_00155</name>
</gene>
<evidence type="ECO:0008006" key="3">
    <source>
        <dbReference type="Google" id="ProtNLM"/>
    </source>
</evidence>
<dbReference type="Proteomes" id="UP000430232">
    <property type="component" value="Unassembled WGS sequence"/>
</dbReference>
<accession>A0A6H9T5X7</accession>
<name>A0A6H9T5X7_9BURK</name>
<evidence type="ECO:0000313" key="2">
    <source>
        <dbReference type="Proteomes" id="UP000430232"/>
    </source>
</evidence>
<evidence type="ECO:0000313" key="1">
    <source>
        <dbReference type="EMBL" id="KAB0644777.1"/>
    </source>
</evidence>
<sequence>MSGLLDRYQHATHAAEYQTILVLVHGYGKRFFRRQANGSERLAQVQRRSLTSKATLPNLSVLQHL</sequence>
<dbReference type="AlphaFoldDB" id="A0A6H9T5X7"/>